<dbReference type="GO" id="GO:0046872">
    <property type="term" value="F:metal ion binding"/>
    <property type="evidence" value="ECO:0007669"/>
    <property type="project" value="UniProtKB-KW"/>
</dbReference>
<protein>
    <submittedName>
        <fullName evidence="8">Cytochrome c, mono-and diheme variants</fullName>
    </submittedName>
</protein>
<dbReference type="InterPro" id="IPR036909">
    <property type="entry name" value="Cyt_c-like_dom_sf"/>
</dbReference>
<keyword evidence="1 4" id="KW-0349">Heme</keyword>
<dbReference type="GO" id="GO:0020037">
    <property type="term" value="F:heme binding"/>
    <property type="evidence" value="ECO:0007669"/>
    <property type="project" value="InterPro"/>
</dbReference>
<feature type="region of interest" description="Disordered" evidence="5">
    <location>
        <begin position="37"/>
        <end position="56"/>
    </location>
</feature>
<dbReference type="InterPro" id="IPR009056">
    <property type="entry name" value="Cyt_c-like_dom"/>
</dbReference>
<dbReference type="Proteomes" id="UP000193969">
    <property type="component" value="Unassembled WGS sequence"/>
</dbReference>
<keyword evidence="2 4" id="KW-0479">Metal-binding</keyword>
<accession>A0A1X7P1D0</accession>
<dbReference type="AlphaFoldDB" id="A0A1X7P1D0"/>
<keyword evidence="3 4" id="KW-0408">Iron</keyword>
<keyword evidence="6" id="KW-1133">Transmembrane helix</keyword>
<name>A0A1X7P1D0_9EURY</name>
<dbReference type="SUPFAM" id="SSF46626">
    <property type="entry name" value="Cytochrome c"/>
    <property type="match status" value="1"/>
</dbReference>
<proteinExistence type="predicted"/>
<reference evidence="9" key="1">
    <citation type="submission" date="2017-04" db="EMBL/GenBank/DDBJ databases">
        <authorList>
            <person name="Varghese N."/>
            <person name="Submissions S."/>
        </authorList>
    </citation>
    <scope>NUCLEOTIDE SEQUENCE [LARGE SCALE GENOMIC DNA]</scope>
    <source>
        <strain evidence="9">FDF-1</strain>
    </source>
</reference>
<evidence type="ECO:0000256" key="3">
    <source>
        <dbReference type="ARBA" id="ARBA00023004"/>
    </source>
</evidence>
<keyword evidence="9" id="KW-1185">Reference proteome</keyword>
<feature type="transmembrane region" description="Helical" evidence="6">
    <location>
        <begin position="6"/>
        <end position="26"/>
    </location>
</feature>
<dbReference type="Pfam" id="PF00034">
    <property type="entry name" value="Cytochrom_C"/>
    <property type="match status" value="1"/>
</dbReference>
<dbReference type="GO" id="GO:0009055">
    <property type="term" value="F:electron transfer activity"/>
    <property type="evidence" value="ECO:0007669"/>
    <property type="project" value="InterPro"/>
</dbReference>
<dbReference type="Gene3D" id="1.10.760.10">
    <property type="entry name" value="Cytochrome c-like domain"/>
    <property type="match status" value="1"/>
</dbReference>
<evidence type="ECO:0000256" key="1">
    <source>
        <dbReference type="ARBA" id="ARBA00022617"/>
    </source>
</evidence>
<evidence type="ECO:0000313" key="9">
    <source>
        <dbReference type="Proteomes" id="UP000193969"/>
    </source>
</evidence>
<evidence type="ECO:0000313" key="8">
    <source>
        <dbReference type="EMBL" id="SMH44572.1"/>
    </source>
</evidence>
<evidence type="ECO:0000256" key="2">
    <source>
        <dbReference type="ARBA" id="ARBA00022723"/>
    </source>
</evidence>
<dbReference type="PROSITE" id="PS51007">
    <property type="entry name" value="CYTC"/>
    <property type="match status" value="1"/>
</dbReference>
<sequence>MSRNMLILLLFIGVVLIFVGMMNLFYTPPSYQQYGGQQPGNMYPDDFETSPSSPSTSDIINEFDSNGEMIYYTGFNEGGQRISFQGGPRWLSVHGGSCVSCHGVDGKGGVPIMMGTAVPPDITYEALTAEAHVEDEHEAHPVYTDETIKTAIKQGIDPSGDRLDYTMPRWDMSEKDLNDLIEYLKTL</sequence>
<dbReference type="RefSeq" id="WP_394334659.1">
    <property type="nucleotide sequence ID" value="NZ_FXBN01000004.1"/>
</dbReference>
<dbReference type="EMBL" id="FXBN01000004">
    <property type="protein sequence ID" value="SMH44572.1"/>
    <property type="molecule type" value="Genomic_DNA"/>
</dbReference>
<evidence type="ECO:0000259" key="7">
    <source>
        <dbReference type="PROSITE" id="PS51007"/>
    </source>
</evidence>
<evidence type="ECO:0000256" key="5">
    <source>
        <dbReference type="SAM" id="MobiDB-lite"/>
    </source>
</evidence>
<keyword evidence="6" id="KW-0472">Membrane</keyword>
<keyword evidence="6" id="KW-0812">Transmembrane</keyword>
<evidence type="ECO:0000256" key="6">
    <source>
        <dbReference type="SAM" id="Phobius"/>
    </source>
</evidence>
<gene>
    <name evidence="8" type="ORF">SAMN06264941_2096</name>
</gene>
<organism evidence="8 9">
    <name type="scientific">Methanohalophilus portucalensis FDF-1</name>
    <dbReference type="NCBI Taxonomy" id="523843"/>
    <lineage>
        <taxon>Archaea</taxon>
        <taxon>Methanobacteriati</taxon>
        <taxon>Methanobacteriota</taxon>
        <taxon>Stenosarchaea group</taxon>
        <taxon>Methanomicrobia</taxon>
        <taxon>Methanosarcinales</taxon>
        <taxon>Methanosarcinaceae</taxon>
        <taxon>Methanohalophilus</taxon>
    </lineage>
</organism>
<evidence type="ECO:0000256" key="4">
    <source>
        <dbReference type="PROSITE-ProRule" id="PRU00433"/>
    </source>
</evidence>
<feature type="domain" description="Cytochrome c" evidence="7">
    <location>
        <begin position="62"/>
        <end position="187"/>
    </location>
</feature>